<dbReference type="GO" id="GO:0003677">
    <property type="term" value="F:DNA binding"/>
    <property type="evidence" value="ECO:0007669"/>
    <property type="project" value="InterPro"/>
</dbReference>
<dbReference type="SUPFAM" id="SSF56719">
    <property type="entry name" value="Type II DNA topoisomerase"/>
    <property type="match status" value="1"/>
</dbReference>
<dbReference type="Proteomes" id="UP000550354">
    <property type="component" value="Unassembled WGS sequence"/>
</dbReference>
<evidence type="ECO:0000259" key="3">
    <source>
        <dbReference type="Pfam" id="PF00521"/>
    </source>
</evidence>
<dbReference type="RefSeq" id="WP_181755971.1">
    <property type="nucleotide sequence ID" value="NZ_JACEOG010000001.1"/>
</dbReference>
<protein>
    <recommendedName>
        <fullName evidence="3">Topo IIA-type catalytic domain-containing protein</fullName>
    </recommendedName>
</protein>
<dbReference type="InterPro" id="IPR002205">
    <property type="entry name" value="Topo_IIA_dom_A"/>
</dbReference>
<dbReference type="GO" id="GO:0006265">
    <property type="term" value="P:DNA topological change"/>
    <property type="evidence" value="ECO:0007669"/>
    <property type="project" value="InterPro"/>
</dbReference>
<sequence>MDDEAHEYTDDDVRRILERLHILQALHDALQRWREVTDVIHSSTSEKHARGRLREFMGFDDVQAQAVMDIQVRRATAEDRERIRRDLDRMKDELAIALEQRRRRRP</sequence>
<evidence type="ECO:0000313" key="4">
    <source>
        <dbReference type="EMBL" id="MBA4609281.1"/>
    </source>
</evidence>
<evidence type="ECO:0000256" key="2">
    <source>
        <dbReference type="SAM" id="Coils"/>
    </source>
</evidence>
<feature type="coiled-coil region" evidence="2">
    <location>
        <begin position="73"/>
        <end position="100"/>
    </location>
</feature>
<comment type="caution">
    <text evidence="4">The sequence shown here is derived from an EMBL/GenBank/DDBJ whole genome shotgun (WGS) entry which is preliminary data.</text>
</comment>
<dbReference type="Pfam" id="PF00521">
    <property type="entry name" value="DNA_topoisoIV"/>
    <property type="match status" value="1"/>
</dbReference>
<organism evidence="4 5">
    <name type="scientific">Aeromicrobium phoceense</name>
    <dbReference type="NCBI Taxonomy" id="2754045"/>
    <lineage>
        <taxon>Bacteria</taxon>
        <taxon>Bacillati</taxon>
        <taxon>Actinomycetota</taxon>
        <taxon>Actinomycetes</taxon>
        <taxon>Propionibacteriales</taxon>
        <taxon>Nocardioidaceae</taxon>
        <taxon>Aeromicrobium</taxon>
    </lineage>
</organism>
<dbReference type="EMBL" id="JACEOG010000001">
    <property type="protein sequence ID" value="MBA4609281.1"/>
    <property type="molecule type" value="Genomic_DNA"/>
</dbReference>
<keyword evidence="2" id="KW-0175">Coiled coil</keyword>
<comment type="catalytic activity">
    <reaction evidence="1">
        <text>ATP-dependent breakage, passage and rejoining of double-stranded DNA.</text>
        <dbReference type="EC" id="5.6.2.2"/>
    </reaction>
</comment>
<dbReference type="AlphaFoldDB" id="A0A838XJV3"/>
<evidence type="ECO:0000313" key="5">
    <source>
        <dbReference type="Proteomes" id="UP000550354"/>
    </source>
</evidence>
<gene>
    <name evidence="4" type="ORF">H1W00_12395</name>
</gene>
<proteinExistence type="predicted"/>
<name>A0A838XJV3_9ACTN</name>
<accession>A0A838XJV3</accession>
<feature type="domain" description="Topo IIA-type catalytic" evidence="3">
    <location>
        <begin position="12"/>
        <end position="96"/>
    </location>
</feature>
<reference evidence="4 5" key="1">
    <citation type="submission" date="2020-07" db="EMBL/GenBank/DDBJ databases">
        <title>Draft genome and description of Aeromicrobium phoceense strain Marseille-Q0843 isolated from healthy skin swab.</title>
        <authorList>
            <person name="Boxberger M."/>
            <person name="La Scola B."/>
        </authorList>
    </citation>
    <scope>NUCLEOTIDE SEQUENCE [LARGE SCALE GENOMIC DNA]</scope>
    <source>
        <strain evidence="4 5">Marseille-Q0843</strain>
    </source>
</reference>
<dbReference type="Gene3D" id="1.10.268.10">
    <property type="entry name" value="Topoisomerase, domain 3"/>
    <property type="match status" value="1"/>
</dbReference>
<keyword evidence="5" id="KW-1185">Reference proteome</keyword>
<dbReference type="GO" id="GO:0005524">
    <property type="term" value="F:ATP binding"/>
    <property type="evidence" value="ECO:0007669"/>
    <property type="project" value="InterPro"/>
</dbReference>
<evidence type="ECO:0000256" key="1">
    <source>
        <dbReference type="ARBA" id="ARBA00000185"/>
    </source>
</evidence>
<dbReference type="GO" id="GO:0034335">
    <property type="term" value="F:DNA negative supercoiling activity"/>
    <property type="evidence" value="ECO:0007669"/>
    <property type="project" value="UniProtKB-ARBA"/>
</dbReference>
<dbReference type="InterPro" id="IPR013760">
    <property type="entry name" value="Topo_IIA-like_dom_sf"/>
</dbReference>
<dbReference type="InterPro" id="IPR013757">
    <property type="entry name" value="Topo_IIA_A_a_sf"/>
</dbReference>